<evidence type="ECO:0000256" key="1">
    <source>
        <dbReference type="ARBA" id="ARBA00000085"/>
    </source>
</evidence>
<evidence type="ECO:0000313" key="12">
    <source>
        <dbReference type="EMBL" id="RZQ54501.1"/>
    </source>
</evidence>
<keyword evidence="7 12" id="KW-0418">Kinase</keyword>
<dbReference type="EC" id="2.7.13.3" evidence="3"/>
<dbReference type="PANTHER" id="PTHR42878">
    <property type="entry name" value="TWO-COMPONENT HISTIDINE KINASE"/>
    <property type="match status" value="1"/>
</dbReference>
<dbReference type="InterPro" id="IPR036097">
    <property type="entry name" value="HisK_dim/P_sf"/>
</dbReference>
<feature type="transmembrane region" description="Helical" evidence="10">
    <location>
        <begin position="12"/>
        <end position="30"/>
    </location>
</feature>
<dbReference type="SUPFAM" id="SSF55874">
    <property type="entry name" value="ATPase domain of HSP90 chaperone/DNA topoisomerase II/histidine kinase"/>
    <property type="match status" value="1"/>
</dbReference>
<dbReference type="InterPro" id="IPR050351">
    <property type="entry name" value="BphY/WalK/GraS-like"/>
</dbReference>
<dbReference type="Pfam" id="PF13188">
    <property type="entry name" value="PAS_8"/>
    <property type="match status" value="1"/>
</dbReference>
<dbReference type="GO" id="GO:0030295">
    <property type="term" value="F:protein kinase activator activity"/>
    <property type="evidence" value="ECO:0007669"/>
    <property type="project" value="TreeGrafter"/>
</dbReference>
<keyword evidence="8" id="KW-0067">ATP-binding</keyword>
<keyword evidence="9" id="KW-0902">Two-component regulatory system</keyword>
<dbReference type="InterPro" id="IPR005467">
    <property type="entry name" value="His_kinase_dom"/>
</dbReference>
<dbReference type="InterPro" id="IPR000014">
    <property type="entry name" value="PAS"/>
</dbReference>
<comment type="catalytic activity">
    <reaction evidence="1">
        <text>ATP + protein L-histidine = ADP + protein N-phospho-L-histidine.</text>
        <dbReference type="EC" id="2.7.13.3"/>
    </reaction>
</comment>
<dbReference type="SUPFAM" id="SSF47384">
    <property type="entry name" value="Homodimeric domain of signal transducing histidine kinase"/>
    <property type="match status" value="1"/>
</dbReference>
<dbReference type="SMART" id="SM00387">
    <property type="entry name" value="HATPase_c"/>
    <property type="match status" value="1"/>
</dbReference>
<dbReference type="InterPro" id="IPR003594">
    <property type="entry name" value="HATPase_dom"/>
</dbReference>
<dbReference type="CDD" id="cd00082">
    <property type="entry name" value="HisKA"/>
    <property type="match status" value="1"/>
</dbReference>
<accession>A0A4Q7IRA4</accession>
<dbReference type="AlphaFoldDB" id="A0A4Q7IRA4"/>
<evidence type="ECO:0000256" key="3">
    <source>
        <dbReference type="ARBA" id="ARBA00012438"/>
    </source>
</evidence>
<dbReference type="GO" id="GO:0016020">
    <property type="term" value="C:membrane"/>
    <property type="evidence" value="ECO:0007669"/>
    <property type="project" value="UniProtKB-SubCell"/>
</dbReference>
<evidence type="ECO:0000259" key="11">
    <source>
        <dbReference type="PROSITE" id="PS50109"/>
    </source>
</evidence>
<feature type="domain" description="Histidine kinase" evidence="11">
    <location>
        <begin position="238"/>
        <end position="439"/>
    </location>
</feature>
<dbReference type="GO" id="GO:0007234">
    <property type="term" value="P:osmosensory signaling via phosphorelay pathway"/>
    <property type="evidence" value="ECO:0007669"/>
    <property type="project" value="TreeGrafter"/>
</dbReference>
<evidence type="ECO:0000256" key="8">
    <source>
        <dbReference type="ARBA" id="ARBA00022840"/>
    </source>
</evidence>
<keyword evidence="5" id="KW-0808">Transferase</keyword>
<comment type="subcellular location">
    <subcellularLocation>
        <location evidence="2">Membrane</location>
    </subcellularLocation>
</comment>
<dbReference type="PROSITE" id="PS50109">
    <property type="entry name" value="HIS_KIN"/>
    <property type="match status" value="1"/>
</dbReference>
<keyword evidence="6" id="KW-0547">Nucleotide-binding</keyword>
<sequence length="444" mass="49994">MQHNEISLLHKTGYALFAFFVLFWFIYAAGEQFGYQGIWLTGLAFTLSFVCLSTFLFYFVSFQQKQLDALHDGIKSFKDGDFSIRIHPDGDKHLAPILDLYNDLARNLTEQRQTLSQKEHLLDSIVQASPMAIVLFNPFKQVVYHNQQANELLQVSGSLTGKELYGLLDNVSAPIRSFLLEQGSGIISFEHNDLKHSYYIANQTVTYNHQPHQLVLCKDLSLEIGKEELQLWKNAIRLISHELNNSLAPISSLTSSAEAILEKNTHLDLLPDILQTINQRASNLNAFIAKYAEFARLPKPNISKQNLASTLQNVQKLYTFELLADLPCEHAYFDVLQLEQVLINLLKNAHESGSNLSDIGIKVVKDYDRVRFAVVDRGQGITQGKINQVTLPFFSTKQGGSGLGLSICSEVINAHQGQLKLKNRANGGVMVEFDIPLKIFQQKI</sequence>
<dbReference type="InterPro" id="IPR003661">
    <property type="entry name" value="HisK_dim/P_dom"/>
</dbReference>
<dbReference type="GO" id="GO:0000156">
    <property type="term" value="F:phosphorelay response regulator activity"/>
    <property type="evidence" value="ECO:0007669"/>
    <property type="project" value="TreeGrafter"/>
</dbReference>
<name>A0A4Q7IRA4_9GAMM</name>
<feature type="transmembrane region" description="Helical" evidence="10">
    <location>
        <begin position="36"/>
        <end position="60"/>
    </location>
</feature>
<dbReference type="InterPro" id="IPR004358">
    <property type="entry name" value="Sig_transdc_His_kin-like_C"/>
</dbReference>
<dbReference type="InterPro" id="IPR036890">
    <property type="entry name" value="HATPase_C_sf"/>
</dbReference>
<keyword evidence="4" id="KW-0597">Phosphoprotein</keyword>
<keyword evidence="10" id="KW-1133">Transmembrane helix</keyword>
<dbReference type="Gene3D" id="3.30.565.10">
    <property type="entry name" value="Histidine kinase-like ATPase, C-terminal domain"/>
    <property type="match status" value="1"/>
</dbReference>
<dbReference type="EMBL" id="PPSX01000012">
    <property type="protein sequence ID" value="RZQ54501.1"/>
    <property type="molecule type" value="Genomic_DNA"/>
</dbReference>
<dbReference type="GO" id="GO:0000155">
    <property type="term" value="F:phosphorelay sensor kinase activity"/>
    <property type="evidence" value="ECO:0007669"/>
    <property type="project" value="InterPro"/>
</dbReference>
<evidence type="ECO:0000256" key="4">
    <source>
        <dbReference type="ARBA" id="ARBA00022553"/>
    </source>
</evidence>
<dbReference type="RefSeq" id="WP_130254246.1">
    <property type="nucleotide sequence ID" value="NZ_PPSX01000012.1"/>
</dbReference>
<evidence type="ECO:0000256" key="7">
    <source>
        <dbReference type="ARBA" id="ARBA00022777"/>
    </source>
</evidence>
<dbReference type="PANTHER" id="PTHR42878:SF7">
    <property type="entry name" value="SENSOR HISTIDINE KINASE GLRK"/>
    <property type="match status" value="1"/>
</dbReference>
<dbReference type="PRINTS" id="PR00344">
    <property type="entry name" value="BCTRLSENSOR"/>
</dbReference>
<organism evidence="12 13">
    <name type="scientific">Pseudoalteromonas phenolica</name>
    <dbReference type="NCBI Taxonomy" id="161398"/>
    <lineage>
        <taxon>Bacteria</taxon>
        <taxon>Pseudomonadati</taxon>
        <taxon>Pseudomonadota</taxon>
        <taxon>Gammaproteobacteria</taxon>
        <taxon>Alteromonadales</taxon>
        <taxon>Pseudoalteromonadaceae</taxon>
        <taxon>Pseudoalteromonas</taxon>
    </lineage>
</organism>
<keyword evidence="10" id="KW-0812">Transmembrane</keyword>
<proteinExistence type="predicted"/>
<dbReference type="Pfam" id="PF02518">
    <property type="entry name" value="HATPase_c"/>
    <property type="match status" value="1"/>
</dbReference>
<evidence type="ECO:0000256" key="10">
    <source>
        <dbReference type="SAM" id="Phobius"/>
    </source>
</evidence>
<comment type="caution">
    <text evidence="12">The sequence shown here is derived from an EMBL/GenBank/DDBJ whole genome shotgun (WGS) entry which is preliminary data.</text>
</comment>
<dbReference type="Gene3D" id="3.30.450.20">
    <property type="entry name" value="PAS domain"/>
    <property type="match status" value="1"/>
</dbReference>
<evidence type="ECO:0000256" key="2">
    <source>
        <dbReference type="ARBA" id="ARBA00004370"/>
    </source>
</evidence>
<reference evidence="12 13" key="1">
    <citation type="submission" date="2018-01" db="EMBL/GenBank/DDBJ databases">
        <title>Co-occurrence of chitin degradation, pigmentation and bioactivity in marine Pseudoalteromonas.</title>
        <authorList>
            <person name="Paulsen S."/>
            <person name="Gram L."/>
            <person name="Machado H."/>
        </authorList>
    </citation>
    <scope>NUCLEOTIDE SEQUENCE [LARGE SCALE GENOMIC DNA]</scope>
    <source>
        <strain evidence="12 13">S3898</strain>
    </source>
</reference>
<keyword evidence="10" id="KW-0472">Membrane</keyword>
<evidence type="ECO:0000256" key="9">
    <source>
        <dbReference type="ARBA" id="ARBA00023012"/>
    </source>
</evidence>
<evidence type="ECO:0000256" key="6">
    <source>
        <dbReference type="ARBA" id="ARBA00022741"/>
    </source>
</evidence>
<evidence type="ECO:0000313" key="13">
    <source>
        <dbReference type="Proteomes" id="UP000291338"/>
    </source>
</evidence>
<evidence type="ECO:0000256" key="5">
    <source>
        <dbReference type="ARBA" id="ARBA00022679"/>
    </source>
</evidence>
<dbReference type="Proteomes" id="UP000291338">
    <property type="component" value="Unassembled WGS sequence"/>
</dbReference>
<dbReference type="GO" id="GO:0005524">
    <property type="term" value="F:ATP binding"/>
    <property type="evidence" value="ECO:0007669"/>
    <property type="project" value="UniProtKB-KW"/>
</dbReference>
<gene>
    <name evidence="12" type="ORF">C1E23_03515</name>
</gene>
<protein>
    <recommendedName>
        <fullName evidence="3">histidine kinase</fullName>
        <ecNumber evidence="3">2.7.13.3</ecNumber>
    </recommendedName>
</protein>